<keyword evidence="2" id="KW-0812">Transmembrane</keyword>
<evidence type="ECO:0000313" key="4">
    <source>
        <dbReference type="Proteomes" id="UP001160334"/>
    </source>
</evidence>
<feature type="transmembrane region" description="Helical" evidence="2">
    <location>
        <begin position="30"/>
        <end position="52"/>
    </location>
</feature>
<keyword evidence="4" id="KW-1185">Reference proteome</keyword>
<feature type="transmembrane region" description="Helical" evidence="2">
    <location>
        <begin position="125"/>
        <end position="143"/>
    </location>
</feature>
<name>A0ABT6MEJ0_9NOCA</name>
<dbReference type="Pfam" id="PF00756">
    <property type="entry name" value="Esterase"/>
    <property type="match status" value="1"/>
</dbReference>
<evidence type="ECO:0000313" key="3">
    <source>
        <dbReference type="EMBL" id="MDH6281799.1"/>
    </source>
</evidence>
<reference evidence="3 4" key="1">
    <citation type="submission" date="2023-04" db="EMBL/GenBank/DDBJ databases">
        <title>Forest soil microbial communities from Buena Vista Peninsula, Colon Province, Panama.</title>
        <authorList>
            <person name="Bouskill N."/>
        </authorList>
    </citation>
    <scope>NUCLEOTIDE SEQUENCE [LARGE SCALE GENOMIC DNA]</scope>
    <source>
        <strain evidence="3 4">CFH S0262</strain>
    </source>
</reference>
<accession>A0ABT6MEJ0</accession>
<sequence length="471" mass="49438">MAAITSSLAPLAAPAPPAGGYHSGSSGISLLAGWLPLTIEIVTVVVLIVVLVRSSRRWWMLWVPVAAALGVAAAAIAHWFVNQQGLASDPAPMQLWLWSAVFVGSLAVAVLGWRGTRWWRRALSIVLVPLTFTCVALTLNQWVGYYPTVQVAWAAATAGPVPDQVDASDLPGLRGTSMSTGKVVDVDIPDNGSGFKHRTEYVYLPPAWFAGDTPPQLPVLMMVGGEFNTAADWLRTGNAIQTVDDYAQAHGGQAPILVFVDAGGSFNNDTECVDGPRGNSASHLVDDVRPYVLSTFGASADPTNWGVVGWSMGGTCAADLAVMHPDLFTTFEDIAGDIGPTAGTDDQTLDRLYGGDTALRDRFDPTKVMIAHGPYQGVTGWFQDSDVPPRSGPSPAAPPPSSGRDGLGGQDGTHDTGETGAAEQLCATAQSVGITCSVHTSNGRHTWQFAAQGFADALPWLATQIHTPGAS</sequence>
<dbReference type="GO" id="GO:0016787">
    <property type="term" value="F:hydrolase activity"/>
    <property type="evidence" value="ECO:0007669"/>
    <property type="project" value="UniProtKB-KW"/>
</dbReference>
<dbReference type="PANTHER" id="PTHR48098">
    <property type="entry name" value="ENTEROCHELIN ESTERASE-RELATED"/>
    <property type="match status" value="1"/>
</dbReference>
<feature type="compositionally biased region" description="Pro residues" evidence="1">
    <location>
        <begin position="390"/>
        <end position="401"/>
    </location>
</feature>
<feature type="region of interest" description="Disordered" evidence="1">
    <location>
        <begin position="380"/>
        <end position="418"/>
    </location>
</feature>
<feature type="transmembrane region" description="Helical" evidence="2">
    <location>
        <begin position="59"/>
        <end position="81"/>
    </location>
</feature>
<dbReference type="InterPro" id="IPR050583">
    <property type="entry name" value="Mycobacterial_A85_antigen"/>
</dbReference>
<organism evidence="3 4">
    <name type="scientific">Prescottella agglutinans</name>
    <dbReference type="NCBI Taxonomy" id="1644129"/>
    <lineage>
        <taxon>Bacteria</taxon>
        <taxon>Bacillati</taxon>
        <taxon>Actinomycetota</taxon>
        <taxon>Actinomycetes</taxon>
        <taxon>Mycobacteriales</taxon>
        <taxon>Nocardiaceae</taxon>
        <taxon>Prescottella</taxon>
    </lineage>
</organism>
<dbReference type="Proteomes" id="UP001160334">
    <property type="component" value="Unassembled WGS sequence"/>
</dbReference>
<gene>
    <name evidence="3" type="ORF">M2280_003021</name>
</gene>
<evidence type="ECO:0000256" key="2">
    <source>
        <dbReference type="SAM" id="Phobius"/>
    </source>
</evidence>
<keyword evidence="2" id="KW-0472">Membrane</keyword>
<dbReference type="EMBL" id="JARXVC010000007">
    <property type="protein sequence ID" value="MDH6281799.1"/>
    <property type="molecule type" value="Genomic_DNA"/>
</dbReference>
<proteinExistence type="predicted"/>
<protein>
    <submittedName>
        <fullName evidence="3">S-formylglutathione hydrolase FrmB</fullName>
    </submittedName>
</protein>
<comment type="caution">
    <text evidence="3">The sequence shown here is derived from an EMBL/GenBank/DDBJ whole genome shotgun (WGS) entry which is preliminary data.</text>
</comment>
<dbReference type="PANTHER" id="PTHR48098:SF1">
    <property type="entry name" value="DIACYLGLYCEROL ACYLTRANSFERASE_MYCOLYLTRANSFERASE AG85A"/>
    <property type="match status" value="1"/>
</dbReference>
<keyword evidence="3" id="KW-0378">Hydrolase</keyword>
<dbReference type="SUPFAM" id="SSF53474">
    <property type="entry name" value="alpha/beta-Hydrolases"/>
    <property type="match status" value="1"/>
</dbReference>
<keyword evidence="2" id="KW-1133">Transmembrane helix</keyword>
<dbReference type="InterPro" id="IPR000801">
    <property type="entry name" value="Esterase-like"/>
</dbReference>
<feature type="transmembrane region" description="Helical" evidence="2">
    <location>
        <begin position="93"/>
        <end position="113"/>
    </location>
</feature>
<dbReference type="InterPro" id="IPR029058">
    <property type="entry name" value="AB_hydrolase_fold"/>
</dbReference>
<evidence type="ECO:0000256" key="1">
    <source>
        <dbReference type="SAM" id="MobiDB-lite"/>
    </source>
</evidence>
<dbReference type="Gene3D" id="3.40.50.1820">
    <property type="entry name" value="alpha/beta hydrolase"/>
    <property type="match status" value="1"/>
</dbReference>